<dbReference type="PANTHER" id="PTHR12773">
    <property type="entry name" value="UPF0315 PROTEIN-RELATED"/>
    <property type="match status" value="1"/>
</dbReference>
<dbReference type="Gene3D" id="2.20.25.10">
    <property type="match status" value="1"/>
</dbReference>
<name>A0A7R9L1U5_9ACAR</name>
<comment type="similarity">
    <text evidence="1">Belongs to the TRM112 family.</text>
</comment>
<dbReference type="InterPro" id="IPR039127">
    <property type="entry name" value="Trm112"/>
</dbReference>
<proteinExistence type="inferred from homology"/>
<dbReference type="Pfam" id="PF03966">
    <property type="entry name" value="Trm112p"/>
    <property type="match status" value="1"/>
</dbReference>
<dbReference type="Proteomes" id="UP000759131">
    <property type="component" value="Unassembled WGS sequence"/>
</dbReference>
<keyword evidence="5" id="KW-1185">Reference proteome</keyword>
<dbReference type="GO" id="GO:0070476">
    <property type="term" value="P:rRNA (guanine-N7)-methylation"/>
    <property type="evidence" value="ECO:0007669"/>
    <property type="project" value="TreeGrafter"/>
</dbReference>
<dbReference type="SUPFAM" id="SSF158997">
    <property type="entry name" value="Trm112p-like"/>
    <property type="match status" value="1"/>
</dbReference>
<feature type="non-terminal residue" evidence="4">
    <location>
        <position position="172"/>
    </location>
</feature>
<protein>
    <recommendedName>
        <fullName evidence="2">Multifunctional methyltransferase subunit TRM112-like protein</fullName>
    </recommendedName>
    <alternativeName>
        <fullName evidence="3">tRNA methyltransferase 112 homolog</fullName>
    </alternativeName>
</protein>
<dbReference type="GO" id="GO:0046982">
    <property type="term" value="F:protein heterodimerization activity"/>
    <property type="evidence" value="ECO:0007669"/>
    <property type="project" value="InterPro"/>
</dbReference>
<dbReference type="PANTHER" id="PTHR12773:SF0">
    <property type="entry name" value="MULTIFUNCTIONAL METHYLTRANSFERASE SUBUNIT TRM112-LIKE PROTEIN"/>
    <property type="match status" value="1"/>
</dbReference>
<organism evidence="4">
    <name type="scientific">Medioppia subpectinata</name>
    <dbReference type="NCBI Taxonomy" id="1979941"/>
    <lineage>
        <taxon>Eukaryota</taxon>
        <taxon>Metazoa</taxon>
        <taxon>Ecdysozoa</taxon>
        <taxon>Arthropoda</taxon>
        <taxon>Chelicerata</taxon>
        <taxon>Arachnida</taxon>
        <taxon>Acari</taxon>
        <taxon>Acariformes</taxon>
        <taxon>Sarcoptiformes</taxon>
        <taxon>Oribatida</taxon>
        <taxon>Brachypylina</taxon>
        <taxon>Oppioidea</taxon>
        <taxon>Oppiidae</taxon>
        <taxon>Medioppia</taxon>
    </lineage>
</organism>
<gene>
    <name evidence="4" type="ORF">OSB1V03_LOCUS12719</name>
</gene>
<dbReference type="GO" id="GO:0030488">
    <property type="term" value="P:tRNA methylation"/>
    <property type="evidence" value="ECO:0007669"/>
    <property type="project" value="TreeGrafter"/>
</dbReference>
<dbReference type="AlphaFoldDB" id="A0A7R9L1U5"/>
<sequence>NRMVAVTTLSTIAFTVNEVVDQFADVMTSSFGLPGGVVVPGDRDFPQRQRFPLKIEVSIESNHEFRDNHLIIDSLFEANEVKEVMVEFNKDFIQRVVSKMDWTVLSTTAAQFGVDLPSDLPQSQANDDLLKKIHHALLEIEVMSGHLVCPETGRKFPIAEGIPNMLCNEDEV</sequence>
<reference evidence="4" key="1">
    <citation type="submission" date="2020-11" db="EMBL/GenBank/DDBJ databases">
        <authorList>
            <person name="Tran Van P."/>
        </authorList>
    </citation>
    <scope>NUCLEOTIDE SEQUENCE</scope>
</reference>
<evidence type="ECO:0000313" key="4">
    <source>
        <dbReference type="EMBL" id="CAD7632314.1"/>
    </source>
</evidence>
<evidence type="ECO:0000256" key="3">
    <source>
        <dbReference type="ARBA" id="ARBA00030516"/>
    </source>
</evidence>
<dbReference type="OrthoDB" id="2187549at2759"/>
<evidence type="ECO:0000256" key="1">
    <source>
        <dbReference type="ARBA" id="ARBA00007980"/>
    </source>
</evidence>
<dbReference type="InterPro" id="IPR005651">
    <property type="entry name" value="Trm112-like"/>
</dbReference>
<accession>A0A7R9L1U5</accession>
<evidence type="ECO:0000256" key="2">
    <source>
        <dbReference type="ARBA" id="ARBA00019989"/>
    </source>
</evidence>
<dbReference type="EMBL" id="CAJPIZ010010806">
    <property type="protein sequence ID" value="CAG2112744.1"/>
    <property type="molecule type" value="Genomic_DNA"/>
</dbReference>
<evidence type="ECO:0000313" key="5">
    <source>
        <dbReference type="Proteomes" id="UP000759131"/>
    </source>
</evidence>
<dbReference type="EMBL" id="OC865381">
    <property type="protein sequence ID" value="CAD7632314.1"/>
    <property type="molecule type" value="Genomic_DNA"/>
</dbReference>